<gene>
    <name evidence="2" type="ORF">PECAL_4P06100</name>
</gene>
<name>A0A8J2SLZ9_9STRA</name>
<dbReference type="InterPro" id="IPR029063">
    <property type="entry name" value="SAM-dependent_MTases_sf"/>
</dbReference>
<dbReference type="SUPFAM" id="SSF53335">
    <property type="entry name" value="S-adenosyl-L-methionine-dependent methyltransferases"/>
    <property type="match status" value="1"/>
</dbReference>
<reference evidence="2" key="1">
    <citation type="submission" date="2021-11" db="EMBL/GenBank/DDBJ databases">
        <authorList>
            <consortium name="Genoscope - CEA"/>
            <person name="William W."/>
        </authorList>
    </citation>
    <scope>NUCLEOTIDE SEQUENCE</scope>
</reference>
<evidence type="ECO:0000313" key="2">
    <source>
        <dbReference type="EMBL" id="CAH0373416.1"/>
    </source>
</evidence>
<dbReference type="Pfam" id="PF08241">
    <property type="entry name" value="Methyltransf_11"/>
    <property type="match status" value="1"/>
</dbReference>
<dbReference type="InterPro" id="IPR013216">
    <property type="entry name" value="Methyltransf_11"/>
</dbReference>
<feature type="domain" description="Methyltransferase type 11" evidence="1">
    <location>
        <begin position="42"/>
        <end position="139"/>
    </location>
</feature>
<dbReference type="CDD" id="cd02440">
    <property type="entry name" value="AdoMet_MTases"/>
    <property type="match status" value="1"/>
</dbReference>
<sequence length="190" mass="20325">MGALFSTRHTLHSDGADAARGEDLAFYLQLDLDHEPKDVVELGVGASGAALRAVLAAKPKSLHARELSEKNRKRLEKEFAKEVESGVMTISGSTTPRPLPLDDASVDIIYGLHGLHCMESFADIHAEMRRLLRPGGRLVWACGSYGPAGEGGSRVLAGAMRAAGFVDVKIDVTRLQGAARWTPVVGVKAR</sequence>
<dbReference type="Gene3D" id="3.40.50.150">
    <property type="entry name" value="Vaccinia Virus protein VP39"/>
    <property type="match status" value="1"/>
</dbReference>
<keyword evidence="3" id="KW-1185">Reference proteome</keyword>
<dbReference type="GO" id="GO:0008757">
    <property type="term" value="F:S-adenosylmethionine-dependent methyltransferase activity"/>
    <property type="evidence" value="ECO:0007669"/>
    <property type="project" value="InterPro"/>
</dbReference>
<dbReference type="AlphaFoldDB" id="A0A8J2SLZ9"/>
<organism evidence="2 3">
    <name type="scientific">Pelagomonas calceolata</name>
    <dbReference type="NCBI Taxonomy" id="35677"/>
    <lineage>
        <taxon>Eukaryota</taxon>
        <taxon>Sar</taxon>
        <taxon>Stramenopiles</taxon>
        <taxon>Ochrophyta</taxon>
        <taxon>Pelagophyceae</taxon>
        <taxon>Pelagomonadales</taxon>
        <taxon>Pelagomonadaceae</taxon>
        <taxon>Pelagomonas</taxon>
    </lineage>
</organism>
<evidence type="ECO:0000313" key="3">
    <source>
        <dbReference type="Proteomes" id="UP000789595"/>
    </source>
</evidence>
<dbReference type="Proteomes" id="UP000789595">
    <property type="component" value="Unassembled WGS sequence"/>
</dbReference>
<evidence type="ECO:0000259" key="1">
    <source>
        <dbReference type="Pfam" id="PF08241"/>
    </source>
</evidence>
<dbReference type="EMBL" id="CAKKNE010000004">
    <property type="protein sequence ID" value="CAH0373416.1"/>
    <property type="molecule type" value="Genomic_DNA"/>
</dbReference>
<proteinExistence type="predicted"/>
<protein>
    <recommendedName>
        <fullName evidence="1">Methyltransferase type 11 domain-containing protein</fullName>
    </recommendedName>
</protein>
<comment type="caution">
    <text evidence="2">The sequence shown here is derived from an EMBL/GenBank/DDBJ whole genome shotgun (WGS) entry which is preliminary data.</text>
</comment>
<accession>A0A8J2SLZ9</accession>